<evidence type="ECO:0000256" key="2">
    <source>
        <dbReference type="PROSITE-ProRule" id="PRU00332"/>
    </source>
</evidence>
<dbReference type="AlphaFoldDB" id="A0A200Q1F6"/>
<evidence type="ECO:0000259" key="4">
    <source>
        <dbReference type="PROSITE" id="PS50961"/>
    </source>
</evidence>
<sequence>MTPAMESGLNAVSVDSKTEDSMELRSKSGDSNNTGETRAMVVVSTIEVERENLGFGGDSDQKEQQHTNTMKSPWKKPVDGKGAEPPVMGADSWPALAEVRPPKMSDSAFTKLPADVVTPSPVQGSTGQQKCNGFGSTNTSHKHQPYQHRRTGSKRNNPPNGVPPLPVSVPVPYQQQPMPPVFHPVIPSPHIQVHDYAYQPFSIEPHMLKSGYETPMQAFVATPRPGGRVDSNRSFQPPPRGDPNVYASNIANRRHNLQEPGGRFNNPWRHQRAFNPRGGINNQQSVGPRAFARPPPPFFPAPGFINGPSFPVPASMFYLPPAALPDAITNAACFTPHPSQPGFSIPSSEALILKGKIIKQIEYYFSDENLQKDHYLLSLMDDQGWVSVHKIADFNRVKRMSTNIPFILDALRSSSIIEELGEKLRRRDDWSKWLPASLQHTCASEHQTPQVQIDEKATVVEDSNEFNEGDRMKIPEGFMDLVSNIKSLGEHLSSKKESSKVASRNNSGCGNEKLPLDGKTETYQESGDSIWRFNSETSSAIKISQPAIDYFCTSDKDSSDGPAKIVGTNSSVNSGCLQGISQPTSCGEFQLESMNLLSNLTLQNQGPLLDIGSEPSGYMGEHSTFMLDEELELEQTTIRKDHLCSSRRIDDEDEVDDKHIEQNLIIVRQDIGIDKDNTRTGVSKPLSNEHASTIDDGLYFLEQELRVDSYNNRRNNSGLEMSDDRGSSLAPRLPKSKVSVSPAGNSGLEELGHANTQRRQNKTVNKRSAHKQRLFLSNSRNHGNSRNCNGLISESSPGKLVGFIFGSTPPESHCALSSKSSSSPHGIPSGSSPPVGSMPKPFPPFRHPSHQLLEENGFKQEKYQKFYKRCLSSRKRLGIGCSEDMNTMYHFWSYFLRDRFVPSMYNEFWRLAREDAAANYNYGLECLFRFYSYGLEMQFREDLYEDFEQITLEFYNKSNLYGLEKYWAFHHYREVRDRKAPLKKHHELERLLRLEYRSLDDFLAKEKSTREGSSSSKNNNGKTEWQNRESSFLGQTKNKSSLAWEMELVAH</sequence>
<evidence type="ECO:0000313" key="5">
    <source>
        <dbReference type="EMBL" id="OVA04276.1"/>
    </source>
</evidence>
<dbReference type="PROSITE" id="PS50961">
    <property type="entry name" value="HTH_LA"/>
    <property type="match status" value="1"/>
</dbReference>
<keyword evidence="6" id="KW-1185">Reference proteome</keyword>
<evidence type="ECO:0000256" key="3">
    <source>
        <dbReference type="SAM" id="MobiDB-lite"/>
    </source>
</evidence>
<feature type="region of interest" description="Disordered" evidence="3">
    <location>
        <begin position="222"/>
        <end position="242"/>
    </location>
</feature>
<protein>
    <recommendedName>
        <fullName evidence="4">HTH La-type RNA-binding domain-containing protein</fullName>
    </recommendedName>
</protein>
<keyword evidence="1 2" id="KW-0694">RNA-binding</keyword>
<evidence type="ECO:0000313" key="6">
    <source>
        <dbReference type="Proteomes" id="UP000195402"/>
    </source>
</evidence>
<feature type="region of interest" description="Disordered" evidence="3">
    <location>
        <begin position="1007"/>
        <end position="1036"/>
    </location>
</feature>
<accession>A0A200Q1F6</accession>
<feature type="compositionally biased region" description="Polar residues" evidence="3">
    <location>
        <begin position="500"/>
        <end position="509"/>
    </location>
</feature>
<dbReference type="FunCoup" id="A0A200Q1F6">
    <property type="interactions" value="2104"/>
</dbReference>
<dbReference type="STRING" id="56857.A0A200Q1F6"/>
<feature type="region of interest" description="Disordered" evidence="3">
    <location>
        <begin position="712"/>
        <end position="793"/>
    </location>
</feature>
<dbReference type="InterPro" id="IPR006607">
    <property type="entry name" value="DM15"/>
</dbReference>
<dbReference type="InterPro" id="IPR036390">
    <property type="entry name" value="WH_DNA-bd_sf"/>
</dbReference>
<dbReference type="OMA" id="NMREQGG"/>
<reference evidence="5 6" key="1">
    <citation type="journal article" date="2017" name="Mol. Plant">
        <title>The Genome of Medicinal Plant Macleaya cordata Provides New Insights into Benzylisoquinoline Alkaloids Metabolism.</title>
        <authorList>
            <person name="Liu X."/>
            <person name="Liu Y."/>
            <person name="Huang P."/>
            <person name="Ma Y."/>
            <person name="Qing Z."/>
            <person name="Tang Q."/>
            <person name="Cao H."/>
            <person name="Cheng P."/>
            <person name="Zheng Y."/>
            <person name="Yuan Z."/>
            <person name="Zhou Y."/>
            <person name="Liu J."/>
            <person name="Tang Z."/>
            <person name="Zhuo Y."/>
            <person name="Zhang Y."/>
            <person name="Yu L."/>
            <person name="Huang J."/>
            <person name="Yang P."/>
            <person name="Peng Q."/>
            <person name="Zhang J."/>
            <person name="Jiang W."/>
            <person name="Zhang Z."/>
            <person name="Lin K."/>
            <person name="Ro D.K."/>
            <person name="Chen X."/>
            <person name="Xiong X."/>
            <person name="Shang Y."/>
            <person name="Huang S."/>
            <person name="Zeng J."/>
        </authorList>
    </citation>
    <scope>NUCLEOTIDE SEQUENCE [LARGE SCALE GENOMIC DNA]</scope>
    <source>
        <strain evidence="6">cv. BLH2017</strain>
        <tissue evidence="5">Root</tissue>
    </source>
</reference>
<dbReference type="PANTHER" id="PTHR22792:SF101">
    <property type="entry name" value="LA-RELATED PROTEIN 1A"/>
    <property type="match status" value="1"/>
</dbReference>
<organism evidence="5 6">
    <name type="scientific">Macleaya cordata</name>
    <name type="common">Five-seeded plume-poppy</name>
    <name type="synonym">Bocconia cordata</name>
    <dbReference type="NCBI Taxonomy" id="56857"/>
    <lineage>
        <taxon>Eukaryota</taxon>
        <taxon>Viridiplantae</taxon>
        <taxon>Streptophyta</taxon>
        <taxon>Embryophyta</taxon>
        <taxon>Tracheophyta</taxon>
        <taxon>Spermatophyta</taxon>
        <taxon>Magnoliopsida</taxon>
        <taxon>Ranunculales</taxon>
        <taxon>Papaveraceae</taxon>
        <taxon>Papaveroideae</taxon>
        <taxon>Macleaya</taxon>
    </lineage>
</organism>
<dbReference type="SMART" id="SM00715">
    <property type="entry name" value="LA"/>
    <property type="match status" value="1"/>
</dbReference>
<feature type="region of interest" description="Disordered" evidence="3">
    <location>
        <begin position="120"/>
        <end position="163"/>
    </location>
</feature>
<dbReference type="Pfam" id="PF21071">
    <property type="entry name" value="LARP1_HEAT"/>
    <property type="match status" value="1"/>
</dbReference>
<dbReference type="InterPro" id="IPR036388">
    <property type="entry name" value="WH-like_DNA-bd_sf"/>
</dbReference>
<feature type="region of interest" description="Disordered" evidence="3">
    <location>
        <begin position="814"/>
        <end position="843"/>
    </location>
</feature>
<feature type="region of interest" description="Disordered" evidence="3">
    <location>
        <begin position="52"/>
        <end position="83"/>
    </location>
</feature>
<dbReference type="InterPro" id="IPR006630">
    <property type="entry name" value="La_HTH"/>
</dbReference>
<dbReference type="GO" id="GO:0048255">
    <property type="term" value="P:mRNA stabilization"/>
    <property type="evidence" value="ECO:0007669"/>
    <property type="project" value="InterPro"/>
</dbReference>
<gene>
    <name evidence="5" type="ORF">BVC80_1627g18</name>
</gene>
<dbReference type="CDD" id="cd07323">
    <property type="entry name" value="LAM"/>
    <property type="match status" value="1"/>
</dbReference>
<feature type="compositionally biased region" description="Basic residues" evidence="3">
    <location>
        <begin position="140"/>
        <end position="153"/>
    </location>
</feature>
<dbReference type="SUPFAM" id="SSF46785">
    <property type="entry name" value="Winged helix' DNA-binding domain"/>
    <property type="match status" value="1"/>
</dbReference>
<proteinExistence type="predicted"/>
<feature type="region of interest" description="Disordered" evidence="3">
    <location>
        <begin position="493"/>
        <end position="519"/>
    </location>
</feature>
<dbReference type="SMART" id="SM00684">
    <property type="entry name" value="DM15"/>
    <property type="match status" value="3"/>
</dbReference>
<feature type="compositionally biased region" description="Basic residues" evidence="3">
    <location>
        <begin position="759"/>
        <end position="773"/>
    </location>
</feature>
<dbReference type="InterPro" id="IPR045180">
    <property type="entry name" value="La_dom_prot"/>
</dbReference>
<dbReference type="PANTHER" id="PTHR22792">
    <property type="entry name" value="LUPUS LA PROTEIN-RELATED"/>
    <property type="match status" value="1"/>
</dbReference>
<dbReference type="OrthoDB" id="340227at2759"/>
<evidence type="ECO:0000256" key="1">
    <source>
        <dbReference type="ARBA" id="ARBA00022884"/>
    </source>
</evidence>
<name>A0A200Q1F6_MACCD</name>
<feature type="compositionally biased region" description="Basic and acidic residues" evidence="3">
    <location>
        <begin position="16"/>
        <end position="28"/>
    </location>
</feature>
<feature type="compositionally biased region" description="Low complexity" evidence="3">
    <location>
        <begin position="817"/>
        <end position="839"/>
    </location>
</feature>
<feature type="compositionally biased region" description="Low complexity" evidence="3">
    <location>
        <begin position="1012"/>
        <end position="1022"/>
    </location>
</feature>
<comment type="caution">
    <text evidence="5">The sequence shown here is derived from an EMBL/GenBank/DDBJ whole genome shotgun (WGS) entry which is preliminary data.</text>
</comment>
<dbReference type="InParanoid" id="A0A200Q1F6"/>
<feature type="compositionally biased region" description="Polar residues" evidence="3">
    <location>
        <begin position="120"/>
        <end position="139"/>
    </location>
</feature>
<feature type="domain" description="HTH La-type RNA-binding" evidence="4">
    <location>
        <begin position="347"/>
        <end position="436"/>
    </location>
</feature>
<dbReference type="Proteomes" id="UP000195402">
    <property type="component" value="Unassembled WGS sequence"/>
</dbReference>
<feature type="compositionally biased region" description="Polar residues" evidence="3">
    <location>
        <begin position="775"/>
        <end position="793"/>
    </location>
</feature>
<dbReference type="Gene3D" id="1.10.10.10">
    <property type="entry name" value="Winged helix-like DNA-binding domain superfamily/Winged helix DNA-binding domain"/>
    <property type="match status" value="1"/>
</dbReference>
<dbReference type="GO" id="GO:0000339">
    <property type="term" value="F:RNA cap binding"/>
    <property type="evidence" value="ECO:0007669"/>
    <property type="project" value="InterPro"/>
</dbReference>
<dbReference type="EMBL" id="MVGT01003325">
    <property type="protein sequence ID" value="OVA04276.1"/>
    <property type="molecule type" value="Genomic_DNA"/>
</dbReference>
<feature type="region of interest" description="Disordered" evidence="3">
    <location>
        <begin position="1"/>
        <end position="38"/>
    </location>
</feature>
<dbReference type="Pfam" id="PF05383">
    <property type="entry name" value="La"/>
    <property type="match status" value="1"/>
</dbReference>